<feature type="domain" description="Transcription elongation factor GreA/GreB C-terminal" evidence="1">
    <location>
        <begin position="53"/>
        <end position="122"/>
    </location>
</feature>
<dbReference type="InterPro" id="IPR023459">
    <property type="entry name" value="Tscrpt_elong_fac_GreA/B_fam"/>
</dbReference>
<evidence type="ECO:0000313" key="2">
    <source>
        <dbReference type="EMBL" id="SFT43629.1"/>
    </source>
</evidence>
<dbReference type="OrthoDB" id="192847at2"/>
<proteinExistence type="predicted"/>
<dbReference type="PANTHER" id="PTHR30437">
    <property type="entry name" value="TRANSCRIPTION ELONGATION FACTOR GREA"/>
    <property type="match status" value="1"/>
</dbReference>
<dbReference type="InterPro" id="IPR036953">
    <property type="entry name" value="GreA/GreB_C_sf"/>
</dbReference>
<reference evidence="3" key="1">
    <citation type="submission" date="2016-10" db="EMBL/GenBank/DDBJ databases">
        <authorList>
            <person name="Varghese N."/>
            <person name="Submissions S."/>
        </authorList>
    </citation>
    <scope>NUCLEOTIDE SEQUENCE [LARGE SCALE GENOMIC DNA]</scope>
    <source>
        <strain evidence="3">DSM 23445</strain>
    </source>
</reference>
<dbReference type="RefSeq" id="WP_091691349.1">
    <property type="nucleotide sequence ID" value="NZ_FPBF01000001.1"/>
</dbReference>
<dbReference type="InterPro" id="IPR001437">
    <property type="entry name" value="Tscrpt_elong_fac_GreA/B_C"/>
</dbReference>
<dbReference type="Gene3D" id="3.10.50.30">
    <property type="entry name" value="Transcription elongation factor, GreA/GreB, C-terminal domain"/>
    <property type="match status" value="1"/>
</dbReference>
<organism evidence="2 3">
    <name type="scientific">Algoriphagus locisalis</name>
    <dbReference type="NCBI Taxonomy" id="305507"/>
    <lineage>
        <taxon>Bacteria</taxon>
        <taxon>Pseudomonadati</taxon>
        <taxon>Bacteroidota</taxon>
        <taxon>Cytophagia</taxon>
        <taxon>Cytophagales</taxon>
        <taxon>Cyclobacteriaceae</taxon>
        <taxon>Algoriphagus</taxon>
    </lineage>
</organism>
<sequence>MKPILTKSDYNTIKDLILGTPSHLITKEISLLAREIELAKKVPDSKIEPQVLRLNSYFEVQDVASGKLLNFQLSLPKLADLAAKKLSVLSPLGVALIGFQEGMEIEWALPGGLKKLKILSVRNPVHSE</sequence>
<dbReference type="AlphaFoldDB" id="A0A1I6XZ53"/>
<gene>
    <name evidence="2" type="ORF">SAMN04489724_0748</name>
</gene>
<accession>A0A1I6XZ53</accession>
<dbReference type="GO" id="GO:0016301">
    <property type="term" value="F:kinase activity"/>
    <property type="evidence" value="ECO:0007669"/>
    <property type="project" value="UniProtKB-KW"/>
</dbReference>
<dbReference type="Pfam" id="PF01272">
    <property type="entry name" value="GreA_GreB"/>
    <property type="match status" value="1"/>
</dbReference>
<dbReference type="SUPFAM" id="SSF54534">
    <property type="entry name" value="FKBP-like"/>
    <property type="match status" value="1"/>
</dbReference>
<dbReference type="GO" id="GO:0006354">
    <property type="term" value="P:DNA-templated transcription elongation"/>
    <property type="evidence" value="ECO:0007669"/>
    <property type="project" value="TreeGrafter"/>
</dbReference>
<evidence type="ECO:0000259" key="1">
    <source>
        <dbReference type="Pfam" id="PF01272"/>
    </source>
</evidence>
<dbReference type="STRING" id="305507.SAMN04489724_0748"/>
<dbReference type="PANTHER" id="PTHR30437:SF5">
    <property type="entry name" value="REGULATOR OF NUCLEOSIDE DIPHOSPHATE KINASE"/>
    <property type="match status" value="1"/>
</dbReference>
<dbReference type="GO" id="GO:0070063">
    <property type="term" value="F:RNA polymerase binding"/>
    <property type="evidence" value="ECO:0007669"/>
    <property type="project" value="InterPro"/>
</dbReference>
<protein>
    <submittedName>
        <fullName evidence="2">Regulator of nucleoside diphosphate kinase</fullName>
    </submittedName>
</protein>
<dbReference type="Proteomes" id="UP000199673">
    <property type="component" value="Unassembled WGS sequence"/>
</dbReference>
<keyword evidence="3" id="KW-1185">Reference proteome</keyword>
<evidence type="ECO:0000313" key="3">
    <source>
        <dbReference type="Proteomes" id="UP000199673"/>
    </source>
</evidence>
<dbReference type="GO" id="GO:0032784">
    <property type="term" value="P:regulation of DNA-templated transcription elongation"/>
    <property type="evidence" value="ECO:0007669"/>
    <property type="project" value="InterPro"/>
</dbReference>
<dbReference type="EMBL" id="FPBF01000001">
    <property type="protein sequence ID" value="SFT43629.1"/>
    <property type="molecule type" value="Genomic_DNA"/>
</dbReference>
<keyword evidence="2" id="KW-0808">Transferase</keyword>
<keyword evidence="2" id="KW-0418">Kinase</keyword>
<name>A0A1I6XZ53_9BACT</name>
<dbReference type="GO" id="GO:0003677">
    <property type="term" value="F:DNA binding"/>
    <property type="evidence" value="ECO:0007669"/>
    <property type="project" value="InterPro"/>
</dbReference>